<dbReference type="EMBL" id="JAMPLM010000029">
    <property type="protein sequence ID" value="MEP1061227.1"/>
    <property type="molecule type" value="Genomic_DNA"/>
</dbReference>
<dbReference type="SUPFAM" id="SSF53474">
    <property type="entry name" value="alpha/beta-Hydrolases"/>
    <property type="match status" value="1"/>
</dbReference>
<comment type="caution">
    <text evidence="2">The sequence shown here is derived from an EMBL/GenBank/DDBJ whole genome shotgun (WGS) entry which is preliminary data.</text>
</comment>
<evidence type="ECO:0000313" key="2">
    <source>
        <dbReference type="EMBL" id="MEP1061227.1"/>
    </source>
</evidence>
<dbReference type="InterPro" id="IPR048031">
    <property type="entry name" value="ScyD/ScyE-like"/>
</dbReference>
<dbReference type="InterPro" id="IPR041127">
    <property type="entry name" value="PET_hydrolase/cutinase-like"/>
</dbReference>
<dbReference type="NCBIfam" id="NF033206">
    <property type="entry name" value="ScyE_fam"/>
    <property type="match status" value="1"/>
</dbReference>
<dbReference type="Gene3D" id="3.40.50.1820">
    <property type="entry name" value="alpha/beta hydrolase"/>
    <property type="match status" value="1"/>
</dbReference>
<dbReference type="Gene3D" id="2.120.10.30">
    <property type="entry name" value="TolB, C-terminal domain"/>
    <property type="match status" value="1"/>
</dbReference>
<evidence type="ECO:0000313" key="3">
    <source>
        <dbReference type="Proteomes" id="UP001476950"/>
    </source>
</evidence>
<dbReference type="PANTHER" id="PTHR33428">
    <property type="entry name" value="CHLOROPHYLLASE-2, CHLOROPLASTIC"/>
    <property type="match status" value="1"/>
</dbReference>
<accession>A0ABV0KPQ2</accession>
<dbReference type="Pfam" id="PF12740">
    <property type="entry name" value="PETase"/>
    <property type="match status" value="1"/>
</dbReference>
<dbReference type="Proteomes" id="UP001476950">
    <property type="component" value="Unassembled WGS sequence"/>
</dbReference>
<proteinExistence type="predicted"/>
<dbReference type="RefSeq" id="WP_242033574.1">
    <property type="nucleotide sequence ID" value="NZ_JAMPLM010000029.1"/>
</dbReference>
<organism evidence="2 3">
    <name type="scientific">Stenomitos frigidus AS-A4</name>
    <dbReference type="NCBI Taxonomy" id="2933935"/>
    <lineage>
        <taxon>Bacteria</taxon>
        <taxon>Bacillati</taxon>
        <taxon>Cyanobacteriota</taxon>
        <taxon>Cyanophyceae</taxon>
        <taxon>Leptolyngbyales</taxon>
        <taxon>Leptolyngbyaceae</taxon>
        <taxon>Stenomitos</taxon>
    </lineage>
</organism>
<keyword evidence="3" id="KW-1185">Reference proteome</keyword>
<reference evidence="2 3" key="1">
    <citation type="submission" date="2022-04" db="EMBL/GenBank/DDBJ databases">
        <title>Positive selection, recombination, and allopatry shape intraspecific diversity of widespread and dominant cyanobacteria.</title>
        <authorList>
            <person name="Wei J."/>
            <person name="Shu W."/>
            <person name="Hu C."/>
        </authorList>
    </citation>
    <scope>NUCLEOTIDE SEQUENCE [LARGE SCALE GENOMIC DNA]</scope>
    <source>
        <strain evidence="2 3">AS-A4</strain>
    </source>
</reference>
<sequence length="675" mass="70880">MSKSIHYIGSFIVEKESSIAVSEQTCTDSDKSHAPQIEVLASGLDGPRGLTFGPDGALYVTEAGRGGPGASIPSPSVPGAVLSYGATGAITRIQDGIVERVITSLPSLALPDGSDAAGVNDIEFDAYGNAYAIIGFAGNPALRDSVIQVPDFSQLIAIENFDGGASWTRLVDLGAYEQANNPDGQDVNTNVFDLLIENNTAYVLDAGGNDLLSLRAFSSAGPTLETVFPTRTAINPFTGEEIVQQSVPNSITVGPDGAFYVGELTGFPFQEGSARVYRIGAEGEPEVYAEGFTNIIDLAFDQSGGLYVLEYDADAILNGGETGALIYISPDGSTQTTIADDELINPTGLTLGSNGDIYISNKGFVPGQGEVLRIRPGDYPFSPDPLYNQVKHYTTTIAADGDPADVYYPVVPDATADQLPIALMLQGALVDKADYSNYAEEVASYGFVVVVSNNERTVSGPDGQAITGLLADQQQVKDVLDQMKVEDAAADSPIFEIVDTEKLGLLGHSFGGYAGLAAIQNINDPAVSSGDYTRPPELMAGVFYGTNFQSPTNSGIFPPIDNQDIPVGLIAGTLDGVSDFGEVASTYVKIQDPPKALIAVDGANHYSITNEDNVARDPNRPTLDQATANGAIGRWSGLFLRSHLLGDQGAFDYIYNTGGDLDPNVSVISQTPSGS</sequence>
<dbReference type="PANTHER" id="PTHR33428:SF14">
    <property type="entry name" value="CARBOXYLESTERASE TYPE B DOMAIN-CONTAINING PROTEIN"/>
    <property type="match status" value="1"/>
</dbReference>
<protein>
    <submittedName>
        <fullName evidence="2">ScyD/ScyE family protein</fullName>
    </submittedName>
</protein>
<name>A0ABV0KPQ2_9CYAN</name>
<dbReference type="InterPro" id="IPR029058">
    <property type="entry name" value="AB_hydrolase_fold"/>
</dbReference>
<gene>
    <name evidence="2" type="ORF">NDI38_22605</name>
</gene>
<feature type="domain" description="PET hydrolase/cutinase-like" evidence="1">
    <location>
        <begin position="405"/>
        <end position="521"/>
    </location>
</feature>
<dbReference type="InterPro" id="IPR011042">
    <property type="entry name" value="6-blade_b-propeller_TolB-like"/>
</dbReference>
<evidence type="ECO:0000259" key="1">
    <source>
        <dbReference type="Pfam" id="PF12740"/>
    </source>
</evidence>
<dbReference type="SUPFAM" id="SSF63829">
    <property type="entry name" value="Calcium-dependent phosphotriesterase"/>
    <property type="match status" value="1"/>
</dbReference>